<dbReference type="EMBL" id="AFZD01000015">
    <property type="protein sequence ID" value="EHL12504.1"/>
    <property type="molecule type" value="Genomic_DNA"/>
</dbReference>
<evidence type="ECO:0000256" key="1">
    <source>
        <dbReference type="ARBA" id="ARBA00023125"/>
    </source>
</evidence>
<proteinExistence type="predicted"/>
<dbReference type="CDD" id="cd00093">
    <property type="entry name" value="HTH_XRE"/>
    <property type="match status" value="1"/>
</dbReference>
<dbReference type="InterPro" id="IPR010982">
    <property type="entry name" value="Lambda_DNA-bd_dom_sf"/>
</dbReference>
<keyword evidence="4" id="KW-1185">Reference proteome</keyword>
<organism evidence="3 4">
    <name type="scientific">Oribacterium asaccharolyticum ACB7</name>
    <dbReference type="NCBI Taxonomy" id="796944"/>
    <lineage>
        <taxon>Bacteria</taxon>
        <taxon>Bacillati</taxon>
        <taxon>Bacillota</taxon>
        <taxon>Clostridia</taxon>
        <taxon>Lachnospirales</taxon>
        <taxon>Lachnospiraceae</taxon>
        <taxon>Oribacterium</taxon>
    </lineage>
</organism>
<comment type="caution">
    <text evidence="3">The sequence shown here is derived from an EMBL/GenBank/DDBJ whole genome shotgun (WGS) entry which is preliminary data.</text>
</comment>
<dbReference type="SUPFAM" id="SSF47413">
    <property type="entry name" value="lambda repressor-like DNA-binding domains"/>
    <property type="match status" value="1"/>
</dbReference>
<keyword evidence="1" id="KW-0238">DNA-binding</keyword>
<evidence type="ECO:0000259" key="2">
    <source>
        <dbReference type="PROSITE" id="PS50943"/>
    </source>
</evidence>
<dbReference type="PROSITE" id="PS50943">
    <property type="entry name" value="HTH_CROC1"/>
    <property type="match status" value="1"/>
</dbReference>
<name>G9WTI1_9FIRM</name>
<dbReference type="AlphaFoldDB" id="G9WTI1"/>
<dbReference type="GO" id="GO:0003677">
    <property type="term" value="F:DNA binding"/>
    <property type="evidence" value="ECO:0007669"/>
    <property type="project" value="UniProtKB-KW"/>
</dbReference>
<accession>G9WTI1</accession>
<dbReference type="Proteomes" id="UP000003527">
    <property type="component" value="Unassembled WGS sequence"/>
</dbReference>
<dbReference type="PANTHER" id="PTHR46558:SF14">
    <property type="entry name" value="HTH-TYPE TRANSCRIPTIONAL REGULATOR ANSR"/>
    <property type="match status" value="1"/>
</dbReference>
<dbReference type="SMART" id="SM00530">
    <property type="entry name" value="HTH_XRE"/>
    <property type="match status" value="1"/>
</dbReference>
<evidence type="ECO:0000313" key="3">
    <source>
        <dbReference type="EMBL" id="EHL12504.1"/>
    </source>
</evidence>
<dbReference type="Pfam" id="PF01381">
    <property type="entry name" value="HTH_3"/>
    <property type="match status" value="1"/>
</dbReference>
<reference evidence="3 4" key="1">
    <citation type="submission" date="2011-08" db="EMBL/GenBank/DDBJ databases">
        <title>The Genome Sequence of Oribacterium sp. ACB7.</title>
        <authorList>
            <consortium name="The Broad Institute Genome Sequencing Platform"/>
            <person name="Earl A."/>
            <person name="Ward D."/>
            <person name="Feldgarden M."/>
            <person name="Gevers D."/>
            <person name="Sizova M."/>
            <person name="Hazen A."/>
            <person name="Epstein S."/>
            <person name="Young S.K."/>
            <person name="Zeng Q."/>
            <person name="Gargeya S."/>
            <person name="Fitzgerald M."/>
            <person name="Haas B."/>
            <person name="Abouelleil A."/>
            <person name="Alvarado L."/>
            <person name="Arachchi H.M."/>
            <person name="Berlin A."/>
            <person name="Brown A."/>
            <person name="Chapman S.B."/>
            <person name="Chen Z."/>
            <person name="Dunbar C."/>
            <person name="Freedman E."/>
            <person name="Gearin G."/>
            <person name="Gellesch M."/>
            <person name="Goldberg J."/>
            <person name="Griggs A."/>
            <person name="Gujja S."/>
            <person name="Heiman D."/>
            <person name="Howarth C."/>
            <person name="Larson L."/>
            <person name="Lui A."/>
            <person name="MacDonald P.J.P."/>
            <person name="Montmayeur A."/>
            <person name="Murphy C."/>
            <person name="Neiman D."/>
            <person name="Pearson M."/>
            <person name="Priest M."/>
            <person name="Roberts A."/>
            <person name="Saif S."/>
            <person name="Shea T."/>
            <person name="Shenoy N."/>
            <person name="Sisk P."/>
            <person name="Stolte C."/>
            <person name="Sykes S."/>
            <person name="Wortman J."/>
            <person name="Nusbaum C."/>
            <person name="Birren B."/>
        </authorList>
    </citation>
    <scope>NUCLEOTIDE SEQUENCE [LARGE SCALE GENOMIC DNA]</scope>
    <source>
        <strain evidence="3 4">ACB7</strain>
    </source>
</reference>
<dbReference type="InterPro" id="IPR001387">
    <property type="entry name" value="Cro/C1-type_HTH"/>
</dbReference>
<feature type="domain" description="HTH cro/C1-type" evidence="2">
    <location>
        <begin position="16"/>
        <end position="70"/>
    </location>
</feature>
<dbReference type="PATRIC" id="fig|796944.3.peg.925"/>
<dbReference type="PANTHER" id="PTHR46558">
    <property type="entry name" value="TRACRIPTIONAL REGULATORY PROTEIN-RELATED-RELATED"/>
    <property type="match status" value="1"/>
</dbReference>
<evidence type="ECO:0000313" key="4">
    <source>
        <dbReference type="Proteomes" id="UP000003527"/>
    </source>
</evidence>
<protein>
    <recommendedName>
        <fullName evidence="2">HTH cro/C1-type domain-containing protein</fullName>
    </recommendedName>
</protein>
<gene>
    <name evidence="3" type="ORF">HMPREF9624_00215</name>
</gene>
<sequence>MPAWEVVSSMGFKDRLKKLRKAEKLTQQEFADRLKISRNNIAGYETGRTEPSGSAISLICRIFSVSETWLRTGEGSMYTEDREEKWVVAFMSDALSLESNDFRKRFISTLAELNSDEWGLLEKVVKIFAAKEQEKRRD</sequence>
<dbReference type="Gene3D" id="1.10.260.40">
    <property type="entry name" value="lambda repressor-like DNA-binding domains"/>
    <property type="match status" value="1"/>
</dbReference>
<dbReference type="HOGENOM" id="CLU_066192_5_1_9"/>